<dbReference type="PANTHER" id="PTHR13061:SF29">
    <property type="entry name" value="GAMMA CARBONIC ANHYDRASE-LIKE 1, MITOCHONDRIAL-RELATED"/>
    <property type="match status" value="1"/>
</dbReference>
<organism evidence="1 2">
    <name type="scientific">Marivibrio halodurans</name>
    <dbReference type="NCBI Taxonomy" id="2039722"/>
    <lineage>
        <taxon>Bacteria</taxon>
        <taxon>Pseudomonadati</taxon>
        <taxon>Pseudomonadota</taxon>
        <taxon>Alphaproteobacteria</taxon>
        <taxon>Rhodospirillales</taxon>
        <taxon>Rhodospirillaceae</taxon>
        <taxon>Marivibrio</taxon>
    </lineage>
</organism>
<proteinExistence type="predicted"/>
<name>A0A8J7SKA2_9PROT</name>
<dbReference type="Proteomes" id="UP000672602">
    <property type="component" value="Unassembled WGS sequence"/>
</dbReference>
<comment type="caution">
    <text evidence="1">The sequence shown here is derived from an EMBL/GenBank/DDBJ whole genome shotgun (WGS) entry which is preliminary data.</text>
</comment>
<dbReference type="EMBL" id="JAGMWN010000001">
    <property type="protein sequence ID" value="MBP5856083.1"/>
    <property type="molecule type" value="Genomic_DNA"/>
</dbReference>
<dbReference type="AlphaFoldDB" id="A0A8J7SKA2"/>
<protein>
    <submittedName>
        <fullName evidence="1">Gamma carbonic anhydrase family protein</fullName>
    </submittedName>
</protein>
<dbReference type="RefSeq" id="WP_210680629.1">
    <property type="nucleotide sequence ID" value="NZ_JAGMWN010000001.1"/>
</dbReference>
<accession>A0A8J7SKA2</accession>
<evidence type="ECO:0000313" key="2">
    <source>
        <dbReference type="Proteomes" id="UP000672602"/>
    </source>
</evidence>
<dbReference type="InterPro" id="IPR050484">
    <property type="entry name" value="Transf_Hexapept/Carb_Anhydrase"/>
</dbReference>
<sequence>MSIRYDHGNILPFGDARPRIGARSFLAPGASVIGDVAIGADCGIWYGCILRGDVNEIRIGDRVNIQDGTVIHVATHGQGCYVGDEVSVGHMALLHACTVEAGGFVGMKAVVMDGAKVEGGGMVAAGALITPGKIVRAGELWAGWPAKRMRDVTEDDRKMITWTHTHYTDLAKQHAESLS</sequence>
<dbReference type="SUPFAM" id="SSF51161">
    <property type="entry name" value="Trimeric LpxA-like enzymes"/>
    <property type="match status" value="1"/>
</dbReference>
<reference evidence="1" key="1">
    <citation type="submission" date="2021-04" db="EMBL/GenBank/DDBJ databases">
        <authorList>
            <person name="Zhang D.-C."/>
        </authorList>
    </citation>
    <scope>NUCLEOTIDE SEQUENCE</scope>
    <source>
        <strain evidence="1">CGMCC 1.15697</strain>
    </source>
</reference>
<dbReference type="InterPro" id="IPR047324">
    <property type="entry name" value="LbH_gamma_CA-like"/>
</dbReference>
<dbReference type="CDD" id="cd04645">
    <property type="entry name" value="LbH_gamma_CA_like"/>
    <property type="match status" value="1"/>
</dbReference>
<keyword evidence="2" id="KW-1185">Reference proteome</keyword>
<dbReference type="InterPro" id="IPR011004">
    <property type="entry name" value="Trimer_LpxA-like_sf"/>
</dbReference>
<evidence type="ECO:0000313" key="1">
    <source>
        <dbReference type="EMBL" id="MBP5856083.1"/>
    </source>
</evidence>
<gene>
    <name evidence="1" type="ORF">KAJ83_03620</name>
</gene>
<dbReference type="PANTHER" id="PTHR13061">
    <property type="entry name" value="DYNACTIN SUBUNIT P25"/>
    <property type="match status" value="1"/>
</dbReference>
<dbReference type="Gene3D" id="2.160.10.10">
    <property type="entry name" value="Hexapeptide repeat proteins"/>
    <property type="match status" value="1"/>
</dbReference>